<sequence>MCVGPAGIARYALCFVVINYKAPSVLGEDPSSIEAHVNVLNSQYQKIQPDFRIVRDRMQQTFAWRQKEIVDGMTVEDTVKKYPFLRTPTGLCDELERIHPATGNLCQRFNEGFKCIVPKVLQLAQRKCYSSFTWRQKKKLLLRIFQDEADQREEAEREFEKTTMAFFVICESDALSRALDICIVTDGVETDLDSPYPTIQLTDRDWKMAFARRAPNILKVDHIELFRNSGIDEGIISAFCTYFVFNLAYPRHLKNTLMFLQRPLPFVMAHRVPPDCKYWHVFLLCREITEIVMAPKAAADAFTSIEETTVGIYILKSQDRSEDFGIVLEGQKVLQGLDNFALAMAMLFGLMYALNLNYPPEMKHTFEVLQKIVMELEGCTLSKKAQVLRNRLYK</sequence>
<dbReference type="PANTHER" id="PTHR31025">
    <property type="entry name" value="SI:CH211-196P9.1-RELATED"/>
    <property type="match status" value="1"/>
</dbReference>
<dbReference type="AlphaFoldDB" id="A0A498N7V2"/>
<gene>
    <name evidence="1" type="ORF">ROHU_017879</name>
</gene>
<evidence type="ECO:0000313" key="2">
    <source>
        <dbReference type="Proteomes" id="UP000290572"/>
    </source>
</evidence>
<name>A0A498N7V2_LABRO</name>
<keyword evidence="2" id="KW-1185">Reference proteome</keyword>
<evidence type="ECO:0000313" key="1">
    <source>
        <dbReference type="EMBL" id="RXN30248.1"/>
    </source>
</evidence>
<protein>
    <submittedName>
        <fullName evidence="1">Sterile alpha motif domain-containing 3-like isoform X2</fullName>
    </submittedName>
</protein>
<organism evidence="1 2">
    <name type="scientific">Labeo rohita</name>
    <name type="common">Indian major carp</name>
    <name type="synonym">Cyprinus rohita</name>
    <dbReference type="NCBI Taxonomy" id="84645"/>
    <lineage>
        <taxon>Eukaryota</taxon>
        <taxon>Metazoa</taxon>
        <taxon>Chordata</taxon>
        <taxon>Craniata</taxon>
        <taxon>Vertebrata</taxon>
        <taxon>Euteleostomi</taxon>
        <taxon>Actinopterygii</taxon>
        <taxon>Neopterygii</taxon>
        <taxon>Teleostei</taxon>
        <taxon>Ostariophysi</taxon>
        <taxon>Cypriniformes</taxon>
        <taxon>Cyprinidae</taxon>
        <taxon>Labeoninae</taxon>
        <taxon>Labeonini</taxon>
        <taxon>Labeo</taxon>
    </lineage>
</organism>
<proteinExistence type="predicted"/>
<dbReference type="Proteomes" id="UP000290572">
    <property type="component" value="Unassembled WGS sequence"/>
</dbReference>
<reference evidence="1 2" key="1">
    <citation type="submission" date="2018-03" db="EMBL/GenBank/DDBJ databases">
        <title>Draft genome sequence of Rohu Carp (Labeo rohita).</title>
        <authorList>
            <person name="Das P."/>
            <person name="Kushwaha B."/>
            <person name="Joshi C.G."/>
            <person name="Kumar D."/>
            <person name="Nagpure N.S."/>
            <person name="Sahoo L."/>
            <person name="Das S.P."/>
            <person name="Bit A."/>
            <person name="Patnaik S."/>
            <person name="Meher P.K."/>
            <person name="Jayasankar P."/>
            <person name="Koringa P.G."/>
            <person name="Patel N.V."/>
            <person name="Hinsu A.T."/>
            <person name="Kumar R."/>
            <person name="Pandey M."/>
            <person name="Agarwal S."/>
            <person name="Srivastava S."/>
            <person name="Singh M."/>
            <person name="Iquebal M.A."/>
            <person name="Jaiswal S."/>
            <person name="Angadi U.B."/>
            <person name="Kumar N."/>
            <person name="Raza M."/>
            <person name="Shah T.M."/>
            <person name="Rai A."/>
            <person name="Jena J.K."/>
        </authorList>
    </citation>
    <scope>NUCLEOTIDE SEQUENCE [LARGE SCALE GENOMIC DNA]</scope>
    <source>
        <strain evidence="1">DASCIFA01</strain>
        <tissue evidence="1">Testis</tissue>
    </source>
</reference>
<dbReference type="EMBL" id="QBIY01011630">
    <property type="protein sequence ID" value="RXN30248.1"/>
    <property type="molecule type" value="Genomic_DNA"/>
</dbReference>
<accession>A0A498N7V2</accession>
<comment type="caution">
    <text evidence="1">The sequence shown here is derived from an EMBL/GenBank/DDBJ whole genome shotgun (WGS) entry which is preliminary data.</text>
</comment>
<dbReference type="PANTHER" id="PTHR31025:SF27">
    <property type="entry name" value="SI:CH211-193K19.2-RELATED"/>
    <property type="match status" value="1"/>
</dbReference>